<dbReference type="PANTHER" id="PTHR48420">
    <property type="entry name" value="NON-HAEM DIOXYGENASE N-TERMINAL DOMAIN-CONTAINING PROTEIN"/>
    <property type="match status" value="1"/>
</dbReference>
<keyword evidence="2" id="KW-1185">Reference proteome</keyword>
<protein>
    <submittedName>
        <fullName evidence="1">Dioxygenase domain protein</fullName>
    </submittedName>
</protein>
<name>Q24FG0_TETTS</name>
<dbReference type="Gene3D" id="2.60.120.330">
    <property type="entry name" value="B-lactam Antibiotic, Isopenicillin N Synthase, Chain"/>
    <property type="match status" value="1"/>
</dbReference>
<keyword evidence="1" id="KW-0560">Oxidoreductase</keyword>
<sequence length="413" mass="46734">MQIQKRLYVIILKYIQINLTNQNSTIKIQKVKYLNMIHIFRRNQQALIYLNKQISKFSTTTKTISKDPVVFDYSEISNKNLDLSDRIKEAYGPQGVGLCLVKNVPNYTKLRRDLLPLAYQLATLPQNKLQKLIKPEYFHCVGWSHGVEQFNGKYDVSKGSFYGFPLDDRPVKDLTPQQKEQGGFIVENVWPKEDLPQLEGAFKSFGTLMISTGTLLAYHIDKYVNAVDSSYKIGTLENVIGKGNGHLARLLHYFPSNDAKTVSDDWCGWHNDHGALTGLASALYIDKDGKVLDNFFDVEGGLYAKNRFAEQQRLKIPQDYLAFQIGETAQILSGGIVEATPHCVVRGPKTIGTGISRNTYACFMQPNWDYVLTPPMKNKIQIKAAYGVPPLDKRWSEGLNFAQFGLNTLKAYS</sequence>
<dbReference type="HOGENOM" id="CLU_045411_0_0_1"/>
<dbReference type="STRING" id="312017.Q24FG0"/>
<organism evidence="1 2">
    <name type="scientific">Tetrahymena thermophila (strain SB210)</name>
    <dbReference type="NCBI Taxonomy" id="312017"/>
    <lineage>
        <taxon>Eukaryota</taxon>
        <taxon>Sar</taxon>
        <taxon>Alveolata</taxon>
        <taxon>Ciliophora</taxon>
        <taxon>Intramacronucleata</taxon>
        <taxon>Oligohymenophorea</taxon>
        <taxon>Hymenostomatida</taxon>
        <taxon>Tetrahymenina</taxon>
        <taxon>Tetrahymenidae</taxon>
        <taxon>Tetrahymena</taxon>
    </lineage>
</organism>
<gene>
    <name evidence="1" type="ORF">TTHERM_00865030</name>
</gene>
<reference evidence="2" key="1">
    <citation type="journal article" date="2006" name="PLoS Biol.">
        <title>Macronuclear genome sequence of the ciliate Tetrahymena thermophila, a model eukaryote.</title>
        <authorList>
            <person name="Eisen J.A."/>
            <person name="Coyne R.S."/>
            <person name="Wu M."/>
            <person name="Wu D."/>
            <person name="Thiagarajan M."/>
            <person name="Wortman J.R."/>
            <person name="Badger J.H."/>
            <person name="Ren Q."/>
            <person name="Amedeo P."/>
            <person name="Jones K.M."/>
            <person name="Tallon L.J."/>
            <person name="Delcher A.L."/>
            <person name="Salzberg S.L."/>
            <person name="Silva J.C."/>
            <person name="Haas B.J."/>
            <person name="Majoros W.H."/>
            <person name="Farzad M."/>
            <person name="Carlton J.M."/>
            <person name="Smith R.K. Jr."/>
            <person name="Garg J."/>
            <person name="Pearlman R.E."/>
            <person name="Karrer K.M."/>
            <person name="Sun L."/>
            <person name="Manning G."/>
            <person name="Elde N.C."/>
            <person name="Turkewitz A.P."/>
            <person name="Asai D.J."/>
            <person name="Wilkes D.E."/>
            <person name="Wang Y."/>
            <person name="Cai H."/>
            <person name="Collins K."/>
            <person name="Stewart B.A."/>
            <person name="Lee S.R."/>
            <person name="Wilamowska K."/>
            <person name="Weinberg Z."/>
            <person name="Ruzzo W.L."/>
            <person name="Wloga D."/>
            <person name="Gaertig J."/>
            <person name="Frankel J."/>
            <person name="Tsao C.-C."/>
            <person name="Gorovsky M.A."/>
            <person name="Keeling P.J."/>
            <person name="Waller R.F."/>
            <person name="Patron N.J."/>
            <person name="Cherry J.M."/>
            <person name="Stover N.A."/>
            <person name="Krieger C.J."/>
            <person name="del Toro C."/>
            <person name="Ryder H.F."/>
            <person name="Williamson S.C."/>
            <person name="Barbeau R.A."/>
            <person name="Hamilton E.P."/>
            <person name="Orias E."/>
        </authorList>
    </citation>
    <scope>NUCLEOTIDE SEQUENCE [LARGE SCALE GENOMIC DNA]</scope>
    <source>
        <strain evidence="2">SB210</strain>
    </source>
</reference>
<dbReference type="PANTHER" id="PTHR48420:SF1">
    <property type="entry name" value="NON-HAEM DIOXYGENASE N-TERMINAL DOMAIN-CONTAINING PROTEIN"/>
    <property type="match status" value="1"/>
</dbReference>
<dbReference type="SUPFAM" id="SSF51197">
    <property type="entry name" value="Clavaminate synthase-like"/>
    <property type="match status" value="1"/>
</dbReference>
<dbReference type="eggNOG" id="ENOG502QRGK">
    <property type="taxonomic scope" value="Eukaryota"/>
</dbReference>
<dbReference type="Proteomes" id="UP000009168">
    <property type="component" value="Unassembled WGS sequence"/>
</dbReference>
<dbReference type="InParanoid" id="Q24FG0"/>
<evidence type="ECO:0000313" key="1">
    <source>
        <dbReference type="EMBL" id="EAS06498.2"/>
    </source>
</evidence>
<keyword evidence="1" id="KW-0223">Dioxygenase</keyword>
<dbReference type="RefSeq" id="XP_001026743.2">
    <property type="nucleotide sequence ID" value="XM_001026743.3"/>
</dbReference>
<dbReference type="GO" id="GO:0051213">
    <property type="term" value="F:dioxygenase activity"/>
    <property type="evidence" value="ECO:0007669"/>
    <property type="project" value="UniProtKB-KW"/>
</dbReference>
<evidence type="ECO:0000313" key="2">
    <source>
        <dbReference type="Proteomes" id="UP000009168"/>
    </source>
</evidence>
<dbReference type="InterPro" id="IPR027443">
    <property type="entry name" value="IPNS-like_sf"/>
</dbReference>
<proteinExistence type="predicted"/>
<dbReference type="OrthoDB" id="407774at2759"/>
<accession>Q24FG0</accession>
<dbReference type="KEGG" id="tet:TTHERM_00865030"/>
<dbReference type="EMBL" id="GG662285">
    <property type="protein sequence ID" value="EAS06498.2"/>
    <property type="molecule type" value="Genomic_DNA"/>
</dbReference>
<dbReference type="AlphaFoldDB" id="Q24FG0"/>
<dbReference type="GeneID" id="7845680"/>